<organism evidence="1 2">
    <name type="scientific">Phyllobacterium trifolii</name>
    <dbReference type="NCBI Taxonomy" id="300193"/>
    <lineage>
        <taxon>Bacteria</taxon>
        <taxon>Pseudomonadati</taxon>
        <taxon>Pseudomonadota</taxon>
        <taxon>Alphaproteobacteria</taxon>
        <taxon>Hyphomicrobiales</taxon>
        <taxon>Phyllobacteriaceae</taxon>
        <taxon>Phyllobacterium</taxon>
    </lineage>
</organism>
<comment type="caution">
    <text evidence="1">The sequence shown here is derived from an EMBL/GenBank/DDBJ whole genome shotgun (WGS) entry which is preliminary data.</text>
</comment>
<gene>
    <name evidence="1" type="ORF">FHS21_005804</name>
</gene>
<keyword evidence="2" id="KW-1185">Reference proteome</keyword>
<name>A0A839UL50_9HYPH</name>
<accession>A0A839UL50</accession>
<dbReference type="EMBL" id="JACHXN010000031">
    <property type="protein sequence ID" value="MBB3149351.1"/>
    <property type="molecule type" value="Genomic_DNA"/>
</dbReference>
<reference evidence="1 2" key="1">
    <citation type="submission" date="2020-08" db="EMBL/GenBank/DDBJ databases">
        <title>Genomic Encyclopedia of Type Strains, Phase III (KMG-III): the genomes of soil and plant-associated and newly described type strains.</title>
        <authorList>
            <person name="Whitman W."/>
        </authorList>
    </citation>
    <scope>NUCLEOTIDE SEQUENCE [LARGE SCALE GENOMIC DNA]</scope>
    <source>
        <strain evidence="1 2">CECT 7015</strain>
    </source>
</reference>
<proteinExistence type="predicted"/>
<dbReference type="Proteomes" id="UP000554520">
    <property type="component" value="Unassembled WGS sequence"/>
</dbReference>
<dbReference type="GO" id="GO:0003746">
    <property type="term" value="F:translation elongation factor activity"/>
    <property type="evidence" value="ECO:0007669"/>
    <property type="project" value="UniProtKB-KW"/>
</dbReference>
<evidence type="ECO:0000313" key="1">
    <source>
        <dbReference type="EMBL" id="MBB3149351.1"/>
    </source>
</evidence>
<protein>
    <submittedName>
        <fullName evidence="1">Transcription elongation factor Elf1</fullName>
    </submittedName>
</protein>
<sequence>MPNDVSQRLDDKLECPKCQAIYLTFTQDLALSTPIVCSSCGEYMGTWGELEADFYAQGGDHGVFEMRDGQIIRKGLRNANGFR</sequence>
<evidence type="ECO:0000313" key="2">
    <source>
        <dbReference type="Proteomes" id="UP000554520"/>
    </source>
</evidence>
<dbReference type="AlphaFoldDB" id="A0A839UL50"/>
<keyword evidence="1" id="KW-0251">Elongation factor</keyword>
<keyword evidence="1" id="KW-0648">Protein biosynthesis</keyword>